<evidence type="ECO:0008006" key="4">
    <source>
        <dbReference type="Google" id="ProtNLM"/>
    </source>
</evidence>
<dbReference type="HOGENOM" id="CLU_069787_0_0_0"/>
<dbReference type="Pfam" id="PF01944">
    <property type="entry name" value="SpoIIM"/>
    <property type="match status" value="1"/>
</dbReference>
<proteinExistence type="predicted"/>
<evidence type="ECO:0000313" key="2">
    <source>
        <dbReference type="EMBL" id="ADE54244.1"/>
    </source>
</evidence>
<feature type="transmembrane region" description="Helical" evidence="1">
    <location>
        <begin position="212"/>
        <end position="232"/>
    </location>
</feature>
<keyword evidence="1" id="KW-0812">Transmembrane</keyword>
<keyword evidence="3" id="KW-1185">Reference proteome</keyword>
<reference evidence="2 3" key="1">
    <citation type="journal article" date="2010" name="Stand. Genomic Sci.">
        <title>Complete genome sequence of Coraliomargarita akajimensis type strain (04OKA010-24).</title>
        <authorList>
            <person name="Mavromatis K."/>
            <person name="Abt B."/>
            <person name="Brambilla E."/>
            <person name="Lapidus A."/>
            <person name="Copeland A."/>
            <person name="Deshpande S."/>
            <person name="Nolan M."/>
            <person name="Lucas S."/>
            <person name="Tice H."/>
            <person name="Cheng J.F."/>
            <person name="Han C."/>
            <person name="Detter J.C."/>
            <person name="Woyke T."/>
            <person name="Goodwin L."/>
            <person name="Pitluck S."/>
            <person name="Held B."/>
            <person name="Brettin T."/>
            <person name="Tapia R."/>
            <person name="Ivanova N."/>
            <person name="Mikhailova N."/>
            <person name="Pati A."/>
            <person name="Liolios K."/>
            <person name="Chen A."/>
            <person name="Palaniappan K."/>
            <person name="Land M."/>
            <person name="Hauser L."/>
            <person name="Chang Y.J."/>
            <person name="Jeffries C.D."/>
            <person name="Rohde M."/>
            <person name="Goker M."/>
            <person name="Bristow J."/>
            <person name="Eisen J.A."/>
            <person name="Markowitz V."/>
            <person name="Hugenholtz P."/>
            <person name="Klenk H.P."/>
            <person name="Kyrpides N.C."/>
        </authorList>
    </citation>
    <scope>NUCLEOTIDE SEQUENCE [LARGE SCALE GENOMIC DNA]</scope>
    <source>
        <strain evidence="3">DSM 45221 / IAM 15411 / JCM 23193 / KCTC 12865</strain>
    </source>
</reference>
<dbReference type="PANTHER" id="PTHR35337">
    <property type="entry name" value="SLR1478 PROTEIN"/>
    <property type="match status" value="1"/>
</dbReference>
<feature type="transmembrane region" description="Helical" evidence="1">
    <location>
        <begin position="184"/>
        <end position="205"/>
    </location>
</feature>
<feature type="transmembrane region" description="Helical" evidence="1">
    <location>
        <begin position="238"/>
        <end position="259"/>
    </location>
</feature>
<feature type="transmembrane region" description="Helical" evidence="1">
    <location>
        <begin position="303"/>
        <end position="326"/>
    </location>
</feature>
<dbReference type="InterPro" id="IPR002798">
    <property type="entry name" value="SpoIIM-like"/>
</dbReference>
<dbReference type="Proteomes" id="UP000000925">
    <property type="component" value="Chromosome"/>
</dbReference>
<evidence type="ECO:0000313" key="3">
    <source>
        <dbReference type="Proteomes" id="UP000000925"/>
    </source>
</evidence>
<feature type="transmembrane region" description="Helical" evidence="1">
    <location>
        <begin position="110"/>
        <end position="131"/>
    </location>
</feature>
<dbReference type="KEGG" id="caa:Caka_1224"/>
<sequence length="336" mass="36908">MILNLDKFIRSRRSEWDEFESMLDHLEGDSRARLSMDEVQRFHFLYERVAADLSKLGAYASEPQTRSYLESLVARGYGEMNGTARRLPMLVALLNLLTEFPMIVRRHVRCMLVVLALFGVGALFGGLALALDPSSKAVLMPFSHLTGDPSDRVAEEERIASEEDPMEGGKSTFSAYLMTHNTKVAIFTLALGVTFGIGTGILLFYNGVILGAVVMDYILAGETVFLTGWLLPHGSVEIPAILLAGQGGLILGHCLLFANGRMSLAERLRNIRGDLVMIIAGVGLMLIWAGIIESFFSQYHEPILPYSVKITFGALQMAGVLAYFLFVGRGGEAHSR</sequence>
<protein>
    <recommendedName>
        <fullName evidence="4">Stage II sporulation protein M</fullName>
    </recommendedName>
</protein>
<keyword evidence="1" id="KW-0472">Membrane</keyword>
<dbReference type="AlphaFoldDB" id="D5EIH8"/>
<dbReference type="eggNOG" id="COG1300">
    <property type="taxonomic scope" value="Bacteria"/>
</dbReference>
<organism evidence="2 3">
    <name type="scientific">Coraliomargarita akajimensis (strain DSM 45221 / IAM 15411 / JCM 23193 / KCTC 12865 / 04OKA010-24)</name>
    <dbReference type="NCBI Taxonomy" id="583355"/>
    <lineage>
        <taxon>Bacteria</taxon>
        <taxon>Pseudomonadati</taxon>
        <taxon>Verrucomicrobiota</taxon>
        <taxon>Opitutia</taxon>
        <taxon>Puniceicoccales</taxon>
        <taxon>Coraliomargaritaceae</taxon>
        <taxon>Coraliomargarita</taxon>
    </lineage>
</organism>
<dbReference type="OrthoDB" id="9800053at2"/>
<name>D5EIH8_CORAD</name>
<keyword evidence="1" id="KW-1133">Transmembrane helix</keyword>
<dbReference type="RefSeq" id="WP_013042966.1">
    <property type="nucleotide sequence ID" value="NC_014008.1"/>
</dbReference>
<evidence type="ECO:0000256" key="1">
    <source>
        <dbReference type="SAM" id="Phobius"/>
    </source>
</evidence>
<dbReference type="EMBL" id="CP001998">
    <property type="protein sequence ID" value="ADE54244.1"/>
    <property type="molecule type" value="Genomic_DNA"/>
</dbReference>
<dbReference type="STRING" id="583355.Caka_1224"/>
<gene>
    <name evidence="2" type="ordered locus">Caka_1224</name>
</gene>
<feature type="transmembrane region" description="Helical" evidence="1">
    <location>
        <begin position="271"/>
        <end position="291"/>
    </location>
</feature>
<dbReference type="PANTHER" id="PTHR35337:SF1">
    <property type="entry name" value="SLR1478 PROTEIN"/>
    <property type="match status" value="1"/>
</dbReference>
<accession>D5EIH8</accession>